<dbReference type="Proteomes" id="UP000637002">
    <property type="component" value="Unassembled WGS sequence"/>
</dbReference>
<evidence type="ECO:0000259" key="9">
    <source>
        <dbReference type="PROSITE" id="PS50893"/>
    </source>
</evidence>
<evidence type="ECO:0000256" key="4">
    <source>
        <dbReference type="ARBA" id="ARBA00022475"/>
    </source>
</evidence>
<comment type="similarity">
    <text evidence="2">Belongs to the ABC transporter superfamily.</text>
</comment>
<accession>A0A916X889</accession>
<keyword evidence="3" id="KW-0813">Transport</keyword>
<dbReference type="GO" id="GO:0055085">
    <property type="term" value="P:transmembrane transport"/>
    <property type="evidence" value="ECO:0007669"/>
    <property type="project" value="UniProtKB-ARBA"/>
</dbReference>
<dbReference type="SMART" id="SM00382">
    <property type="entry name" value="AAA"/>
    <property type="match status" value="1"/>
</dbReference>
<keyword evidence="7" id="KW-0472">Membrane</keyword>
<dbReference type="PANTHER" id="PTHR43297">
    <property type="entry name" value="OLIGOPEPTIDE TRANSPORT ATP-BINDING PROTEIN APPD"/>
    <property type="match status" value="1"/>
</dbReference>
<dbReference type="InterPro" id="IPR013563">
    <property type="entry name" value="Oligopep_ABC_C"/>
</dbReference>
<name>A0A916X889_9HYPH</name>
<comment type="caution">
    <text evidence="10">The sequence shown here is derived from an EMBL/GenBank/DDBJ whole genome shotgun (WGS) entry which is preliminary data.</text>
</comment>
<dbReference type="RefSeq" id="WP_210324456.1">
    <property type="nucleotide sequence ID" value="NZ_BMGG01000002.1"/>
</dbReference>
<dbReference type="AlphaFoldDB" id="A0A916X889"/>
<protein>
    <submittedName>
        <fullName evidence="10">ABC transporter ATP-binding protein</fullName>
    </submittedName>
</protein>
<evidence type="ECO:0000256" key="8">
    <source>
        <dbReference type="SAM" id="MobiDB-lite"/>
    </source>
</evidence>
<dbReference type="Pfam" id="PF08352">
    <property type="entry name" value="oligo_HPY"/>
    <property type="match status" value="1"/>
</dbReference>
<dbReference type="GO" id="GO:0005886">
    <property type="term" value="C:plasma membrane"/>
    <property type="evidence" value="ECO:0007669"/>
    <property type="project" value="UniProtKB-SubCell"/>
</dbReference>
<dbReference type="InterPro" id="IPR027417">
    <property type="entry name" value="P-loop_NTPase"/>
</dbReference>
<evidence type="ECO:0000256" key="5">
    <source>
        <dbReference type="ARBA" id="ARBA00022741"/>
    </source>
</evidence>
<dbReference type="Pfam" id="PF00005">
    <property type="entry name" value="ABC_tran"/>
    <property type="match status" value="1"/>
</dbReference>
<evidence type="ECO:0000313" key="11">
    <source>
        <dbReference type="Proteomes" id="UP000637002"/>
    </source>
</evidence>
<keyword evidence="4" id="KW-1003">Cell membrane</keyword>
<feature type="domain" description="ABC transporter" evidence="9">
    <location>
        <begin position="25"/>
        <end position="276"/>
    </location>
</feature>
<dbReference type="Gene3D" id="3.40.50.300">
    <property type="entry name" value="P-loop containing nucleotide triphosphate hydrolases"/>
    <property type="match status" value="1"/>
</dbReference>
<sequence>MASEPAMPQPAAPQRSTPQRSTPLLAIEQLTVGFETATGTVHALDDVSFAIGRGECVALVGESGSGKSITGLAVMRLLGRRALVQAGRIVFDGADLLTLSEKAMQATRGKRVAMIFQNAKASLNPIKTVGDILVDILRSHHHGLSRAAARARIVALLDRIGINEPAERLRAYPSELSGGMCQRIMIAAAFACEPDLIIADEPTSALDVTTQQLVMDLLMTLCRERGVAAIFITHDLALASEYCDRAVVLHAGQVLEQGPVSEVLTSPRHPYTRMLLDSLPYGKDDIGQLKAMGGGLPDLRRNDLPCCRFAERCPQVEPACRGLPLPERRFGPTHIVRCQHPLEPSLAAAPRASAARAM</sequence>
<comment type="subcellular location">
    <subcellularLocation>
        <location evidence="1">Cell inner membrane</location>
        <topology evidence="1">Peripheral membrane protein</topology>
    </subcellularLocation>
</comment>
<evidence type="ECO:0000256" key="7">
    <source>
        <dbReference type="ARBA" id="ARBA00023136"/>
    </source>
</evidence>
<reference evidence="10" key="2">
    <citation type="submission" date="2020-09" db="EMBL/GenBank/DDBJ databases">
        <authorList>
            <person name="Sun Q."/>
            <person name="Zhou Y."/>
        </authorList>
    </citation>
    <scope>NUCLEOTIDE SEQUENCE</scope>
    <source>
        <strain evidence="10">CGMCC 1.12919</strain>
    </source>
</reference>
<gene>
    <name evidence="10" type="ORF">GCM10010994_10790</name>
</gene>
<dbReference type="FunFam" id="3.40.50.300:FF:000016">
    <property type="entry name" value="Oligopeptide ABC transporter ATP-binding component"/>
    <property type="match status" value="1"/>
</dbReference>
<evidence type="ECO:0000256" key="6">
    <source>
        <dbReference type="ARBA" id="ARBA00022840"/>
    </source>
</evidence>
<evidence type="ECO:0000256" key="2">
    <source>
        <dbReference type="ARBA" id="ARBA00005417"/>
    </source>
</evidence>
<evidence type="ECO:0000313" key="10">
    <source>
        <dbReference type="EMBL" id="GGC53620.1"/>
    </source>
</evidence>
<keyword evidence="5" id="KW-0547">Nucleotide-binding</keyword>
<evidence type="ECO:0000256" key="3">
    <source>
        <dbReference type="ARBA" id="ARBA00022448"/>
    </source>
</evidence>
<dbReference type="PROSITE" id="PS50893">
    <property type="entry name" value="ABC_TRANSPORTER_2"/>
    <property type="match status" value="1"/>
</dbReference>
<dbReference type="GO" id="GO:0015833">
    <property type="term" value="P:peptide transport"/>
    <property type="evidence" value="ECO:0007669"/>
    <property type="project" value="InterPro"/>
</dbReference>
<proteinExistence type="inferred from homology"/>
<dbReference type="GO" id="GO:0005524">
    <property type="term" value="F:ATP binding"/>
    <property type="evidence" value="ECO:0007669"/>
    <property type="project" value="UniProtKB-KW"/>
</dbReference>
<feature type="region of interest" description="Disordered" evidence="8">
    <location>
        <begin position="1"/>
        <end position="21"/>
    </location>
</feature>
<dbReference type="SUPFAM" id="SSF52540">
    <property type="entry name" value="P-loop containing nucleoside triphosphate hydrolases"/>
    <property type="match status" value="1"/>
</dbReference>
<dbReference type="InterPro" id="IPR003593">
    <property type="entry name" value="AAA+_ATPase"/>
</dbReference>
<dbReference type="InterPro" id="IPR017871">
    <property type="entry name" value="ABC_transporter-like_CS"/>
</dbReference>
<dbReference type="PANTHER" id="PTHR43297:SF2">
    <property type="entry name" value="DIPEPTIDE TRANSPORT ATP-BINDING PROTEIN DPPD"/>
    <property type="match status" value="1"/>
</dbReference>
<keyword evidence="6 10" id="KW-0067">ATP-binding</keyword>
<organism evidence="10 11">
    <name type="scientific">Chelatococcus reniformis</name>
    <dbReference type="NCBI Taxonomy" id="1494448"/>
    <lineage>
        <taxon>Bacteria</taxon>
        <taxon>Pseudomonadati</taxon>
        <taxon>Pseudomonadota</taxon>
        <taxon>Alphaproteobacteria</taxon>
        <taxon>Hyphomicrobiales</taxon>
        <taxon>Chelatococcaceae</taxon>
        <taxon>Chelatococcus</taxon>
    </lineage>
</organism>
<dbReference type="GO" id="GO:0016887">
    <property type="term" value="F:ATP hydrolysis activity"/>
    <property type="evidence" value="ECO:0007669"/>
    <property type="project" value="InterPro"/>
</dbReference>
<reference evidence="10" key="1">
    <citation type="journal article" date="2014" name="Int. J. Syst. Evol. Microbiol.">
        <title>Complete genome sequence of Corynebacterium casei LMG S-19264T (=DSM 44701T), isolated from a smear-ripened cheese.</title>
        <authorList>
            <consortium name="US DOE Joint Genome Institute (JGI-PGF)"/>
            <person name="Walter F."/>
            <person name="Albersmeier A."/>
            <person name="Kalinowski J."/>
            <person name="Ruckert C."/>
        </authorList>
    </citation>
    <scope>NUCLEOTIDE SEQUENCE</scope>
    <source>
        <strain evidence="10">CGMCC 1.12919</strain>
    </source>
</reference>
<dbReference type="NCBIfam" id="TIGR01727">
    <property type="entry name" value="oligo_HPY"/>
    <property type="match status" value="1"/>
</dbReference>
<dbReference type="EMBL" id="BMGG01000002">
    <property type="protein sequence ID" value="GGC53620.1"/>
    <property type="molecule type" value="Genomic_DNA"/>
</dbReference>
<dbReference type="InterPro" id="IPR003439">
    <property type="entry name" value="ABC_transporter-like_ATP-bd"/>
</dbReference>
<evidence type="ECO:0000256" key="1">
    <source>
        <dbReference type="ARBA" id="ARBA00004417"/>
    </source>
</evidence>
<dbReference type="PROSITE" id="PS00211">
    <property type="entry name" value="ABC_TRANSPORTER_1"/>
    <property type="match status" value="1"/>
</dbReference>
<keyword evidence="11" id="KW-1185">Reference proteome</keyword>
<dbReference type="InterPro" id="IPR050388">
    <property type="entry name" value="ABC_Ni/Peptide_Import"/>
</dbReference>
<dbReference type="CDD" id="cd03257">
    <property type="entry name" value="ABC_NikE_OppD_transporters"/>
    <property type="match status" value="1"/>
</dbReference>